<evidence type="ECO:0000256" key="1">
    <source>
        <dbReference type="SAM" id="MobiDB-lite"/>
    </source>
</evidence>
<evidence type="ECO:0000259" key="2">
    <source>
        <dbReference type="PROSITE" id="PS51644"/>
    </source>
</evidence>
<evidence type="ECO:0000313" key="3">
    <source>
        <dbReference type="EMBL" id="TVU26741.1"/>
    </source>
</evidence>
<dbReference type="Gene3D" id="3.30.420.610">
    <property type="entry name" value="LOTUS domain-like"/>
    <property type="match status" value="1"/>
</dbReference>
<evidence type="ECO:0000313" key="4">
    <source>
        <dbReference type="Proteomes" id="UP000324897"/>
    </source>
</evidence>
<comment type="caution">
    <text evidence="3">The sequence shown here is derived from an EMBL/GenBank/DDBJ whole genome shotgun (WGS) entry which is preliminary data.</text>
</comment>
<feature type="compositionally biased region" description="Low complexity" evidence="1">
    <location>
        <begin position="427"/>
        <end position="439"/>
    </location>
</feature>
<dbReference type="PROSITE" id="PS51644">
    <property type="entry name" value="HTH_OST"/>
    <property type="match status" value="1"/>
</dbReference>
<dbReference type="GO" id="GO:0005777">
    <property type="term" value="C:peroxisome"/>
    <property type="evidence" value="ECO:0007669"/>
    <property type="project" value="InterPro"/>
</dbReference>
<dbReference type="InterPro" id="IPR021139">
    <property type="entry name" value="NYN"/>
</dbReference>
<dbReference type="Proteomes" id="UP000324897">
    <property type="component" value="Chromosome 2"/>
</dbReference>
<name>A0A5J9UTY9_9POAL</name>
<dbReference type="OrthoDB" id="549353at2759"/>
<dbReference type="Pfam" id="PF12872">
    <property type="entry name" value="OST-HTH"/>
    <property type="match status" value="1"/>
</dbReference>
<feature type="non-terminal residue" evidence="3">
    <location>
        <position position="1"/>
    </location>
</feature>
<dbReference type="AlphaFoldDB" id="A0A5J9UTY9"/>
<reference evidence="3 4" key="1">
    <citation type="journal article" date="2019" name="Sci. Rep.">
        <title>A high-quality genome of Eragrostis curvula grass provides insights into Poaceae evolution and supports new strategies to enhance forage quality.</title>
        <authorList>
            <person name="Carballo J."/>
            <person name="Santos B.A.C.M."/>
            <person name="Zappacosta D."/>
            <person name="Garbus I."/>
            <person name="Selva J.P."/>
            <person name="Gallo C.A."/>
            <person name="Diaz A."/>
            <person name="Albertini E."/>
            <person name="Caccamo M."/>
            <person name="Echenique V."/>
        </authorList>
    </citation>
    <scope>NUCLEOTIDE SEQUENCE [LARGE SCALE GENOMIC DNA]</scope>
    <source>
        <strain evidence="4">cv. Victoria</strain>
        <tissue evidence="3">Leaf</tissue>
    </source>
</reference>
<dbReference type="GO" id="GO:0004540">
    <property type="term" value="F:RNA nuclease activity"/>
    <property type="evidence" value="ECO:0007669"/>
    <property type="project" value="InterPro"/>
</dbReference>
<feature type="region of interest" description="Disordered" evidence="1">
    <location>
        <begin position="356"/>
        <end position="482"/>
    </location>
</feature>
<dbReference type="InterPro" id="IPR041966">
    <property type="entry name" value="LOTUS-like"/>
</dbReference>
<gene>
    <name evidence="3" type="ORF">EJB05_29301</name>
</gene>
<dbReference type="InterPro" id="IPR024768">
    <property type="entry name" value="Marf1"/>
</dbReference>
<keyword evidence="4" id="KW-1185">Reference proteome</keyword>
<dbReference type="CDD" id="cd08824">
    <property type="entry name" value="LOTUS"/>
    <property type="match status" value="1"/>
</dbReference>
<organism evidence="3 4">
    <name type="scientific">Eragrostis curvula</name>
    <name type="common">weeping love grass</name>
    <dbReference type="NCBI Taxonomy" id="38414"/>
    <lineage>
        <taxon>Eukaryota</taxon>
        <taxon>Viridiplantae</taxon>
        <taxon>Streptophyta</taxon>
        <taxon>Embryophyta</taxon>
        <taxon>Tracheophyta</taxon>
        <taxon>Spermatophyta</taxon>
        <taxon>Magnoliopsida</taxon>
        <taxon>Liliopsida</taxon>
        <taxon>Poales</taxon>
        <taxon>Poaceae</taxon>
        <taxon>PACMAD clade</taxon>
        <taxon>Chloridoideae</taxon>
        <taxon>Eragrostideae</taxon>
        <taxon>Eragrostidinae</taxon>
        <taxon>Eragrostis</taxon>
    </lineage>
</organism>
<sequence>MSQALFSRARLLLLPYSRSAHPGHALGLRSLSSHGAAAAAVPYGEHQRQRDEEGKAVKVTVWWDFQKCLLPSGANAFRLGARITAALRSVGIRGPVEINAFGDVTLLTRDEQEALAATGITFSHVPKSDKESCDRLFMADLIYWIAQNPPPAHFFLISGDKEFANVLHRLRMSNYNILLAHPNPGSKELCSAATIMWKWGALVKGVNVTPTYVNQPPDADGVSYSWYGPYRSAVDIQLLKSKDNMALPRNTKVPRVPKPVFEAIKKVLQFYPEGISLPNLRAELTRINVSMDRGLFGFTKFSALLQAMPDVVKFIEPLPGDSQPAVVGVFERSVKSSEQDLDGMDSAQSIIDEKHISETESEEQSSWDDQSSSSELSSFAEKKTPEADAPSSPSDQSSSSQRKAPDVSLSSDVTIQARPRSNRVEADVSLSSDVPSSDTVSRDQLNAPAVDQIVTQTEPRVSRTEADMVASPDTSSEVQGNLGKKGLFERILSLWNGPAH</sequence>
<feature type="compositionally biased region" description="Low complexity" evidence="1">
    <location>
        <begin position="367"/>
        <end position="378"/>
    </location>
</feature>
<dbReference type="CDD" id="cd10910">
    <property type="entry name" value="PIN_limkain_b1_N_like"/>
    <property type="match status" value="1"/>
</dbReference>
<protein>
    <recommendedName>
        <fullName evidence="2">HTH OST-type domain-containing protein</fullName>
    </recommendedName>
</protein>
<dbReference type="EMBL" id="RWGY01000013">
    <property type="protein sequence ID" value="TVU26741.1"/>
    <property type="molecule type" value="Genomic_DNA"/>
</dbReference>
<dbReference type="Gramene" id="TVU26741">
    <property type="protein sequence ID" value="TVU26741"/>
    <property type="gene ID" value="EJB05_29301"/>
</dbReference>
<dbReference type="PANTHER" id="PTHR14379:SF91">
    <property type="entry name" value="EXPRESSED PROTEIN"/>
    <property type="match status" value="1"/>
</dbReference>
<dbReference type="InterPro" id="IPR025605">
    <property type="entry name" value="OST-HTH/LOTUS_dom"/>
</dbReference>
<dbReference type="Pfam" id="PF01936">
    <property type="entry name" value="NYN"/>
    <property type="match status" value="1"/>
</dbReference>
<feature type="domain" description="HTH OST-type" evidence="2">
    <location>
        <begin position="256"/>
        <end position="331"/>
    </location>
</feature>
<dbReference type="GO" id="GO:0010468">
    <property type="term" value="P:regulation of gene expression"/>
    <property type="evidence" value="ECO:0007669"/>
    <property type="project" value="InterPro"/>
</dbReference>
<feature type="compositionally biased region" description="Low complexity" evidence="1">
    <location>
        <begin position="387"/>
        <end position="401"/>
    </location>
</feature>
<dbReference type="PANTHER" id="PTHR14379">
    <property type="entry name" value="LIMKAIN B LKAP"/>
    <property type="match status" value="1"/>
</dbReference>
<accession>A0A5J9UTY9</accession>
<proteinExistence type="predicted"/>